<reference evidence="1 2" key="1">
    <citation type="submission" date="2020-06" db="EMBL/GenBank/DDBJ databases">
        <title>Transcriptomic and genomic resources for Thalictrum thalictroides and T. hernandezii: Facilitating candidate gene discovery in an emerging model plant lineage.</title>
        <authorList>
            <person name="Arias T."/>
            <person name="Riano-Pachon D.M."/>
            <person name="Di Stilio V.S."/>
        </authorList>
    </citation>
    <scope>NUCLEOTIDE SEQUENCE [LARGE SCALE GENOMIC DNA]</scope>
    <source>
        <strain evidence="2">cv. WT478/WT964</strain>
        <tissue evidence="1">Leaves</tissue>
    </source>
</reference>
<gene>
    <name evidence="1" type="ORF">FRX31_008502</name>
</gene>
<dbReference type="Proteomes" id="UP000554482">
    <property type="component" value="Unassembled WGS sequence"/>
</dbReference>
<evidence type="ECO:0000313" key="1">
    <source>
        <dbReference type="EMBL" id="KAF5201911.1"/>
    </source>
</evidence>
<accession>A0A7J6WWT9</accession>
<name>A0A7J6WWT9_THATH</name>
<dbReference type="EMBL" id="JABWDY010008801">
    <property type="protein sequence ID" value="KAF5201911.1"/>
    <property type="molecule type" value="Genomic_DNA"/>
</dbReference>
<dbReference type="AlphaFoldDB" id="A0A7J6WWT9"/>
<sequence length="144" mass="15680">MSMSMDPTIGVLGVFLGTNYNSDVDESFTVLSSTDVVENNKQLIDASGNANDSNLSSTCTAAWDEIPPAIEVNSKMEESLVFSVKLFEDGLVSVSAFKWLPPWSTETAVAFRTFNKFLIGATPHSTSNDSTVRIIMDSHIFNCL</sequence>
<comment type="caution">
    <text evidence="1">The sequence shown here is derived from an EMBL/GenBank/DDBJ whole genome shotgun (WGS) entry which is preliminary data.</text>
</comment>
<dbReference type="OrthoDB" id="646197at2759"/>
<evidence type="ECO:0000313" key="2">
    <source>
        <dbReference type="Proteomes" id="UP000554482"/>
    </source>
</evidence>
<organism evidence="1 2">
    <name type="scientific">Thalictrum thalictroides</name>
    <name type="common">Rue-anemone</name>
    <name type="synonym">Anemone thalictroides</name>
    <dbReference type="NCBI Taxonomy" id="46969"/>
    <lineage>
        <taxon>Eukaryota</taxon>
        <taxon>Viridiplantae</taxon>
        <taxon>Streptophyta</taxon>
        <taxon>Embryophyta</taxon>
        <taxon>Tracheophyta</taxon>
        <taxon>Spermatophyta</taxon>
        <taxon>Magnoliopsida</taxon>
        <taxon>Ranunculales</taxon>
        <taxon>Ranunculaceae</taxon>
        <taxon>Thalictroideae</taxon>
        <taxon>Thalictrum</taxon>
    </lineage>
</organism>
<protein>
    <submittedName>
        <fullName evidence="1">Ap-5 complex subunit beta-like protein</fullName>
    </submittedName>
</protein>
<proteinExistence type="predicted"/>
<keyword evidence="2" id="KW-1185">Reference proteome</keyword>
<feature type="non-terminal residue" evidence="1">
    <location>
        <position position="1"/>
    </location>
</feature>